<proteinExistence type="predicted"/>
<accession>A0AAW0UBK6</accession>
<dbReference type="Proteomes" id="UP001487740">
    <property type="component" value="Unassembled WGS sequence"/>
</dbReference>
<gene>
    <name evidence="1" type="ORF">O3P69_004638</name>
</gene>
<dbReference type="AlphaFoldDB" id="A0AAW0UBK6"/>
<name>A0AAW0UBK6_SCYPA</name>
<reference evidence="1 2" key="1">
    <citation type="submission" date="2023-03" db="EMBL/GenBank/DDBJ databases">
        <title>High-quality genome of Scylla paramamosain provides insights in environmental adaptation.</title>
        <authorList>
            <person name="Zhang L."/>
        </authorList>
    </citation>
    <scope>NUCLEOTIDE SEQUENCE [LARGE SCALE GENOMIC DNA]</scope>
    <source>
        <strain evidence="1">LZ_2023a</strain>
        <tissue evidence="1">Muscle</tissue>
    </source>
</reference>
<evidence type="ECO:0000313" key="1">
    <source>
        <dbReference type="EMBL" id="KAK8397100.1"/>
    </source>
</evidence>
<keyword evidence="2" id="KW-1185">Reference proteome</keyword>
<protein>
    <submittedName>
        <fullName evidence="1">Uncharacterized protein</fullName>
    </submittedName>
</protein>
<organism evidence="1 2">
    <name type="scientific">Scylla paramamosain</name>
    <name type="common">Mud crab</name>
    <dbReference type="NCBI Taxonomy" id="85552"/>
    <lineage>
        <taxon>Eukaryota</taxon>
        <taxon>Metazoa</taxon>
        <taxon>Ecdysozoa</taxon>
        <taxon>Arthropoda</taxon>
        <taxon>Crustacea</taxon>
        <taxon>Multicrustacea</taxon>
        <taxon>Malacostraca</taxon>
        <taxon>Eumalacostraca</taxon>
        <taxon>Eucarida</taxon>
        <taxon>Decapoda</taxon>
        <taxon>Pleocyemata</taxon>
        <taxon>Brachyura</taxon>
        <taxon>Eubrachyura</taxon>
        <taxon>Portunoidea</taxon>
        <taxon>Portunidae</taxon>
        <taxon>Portuninae</taxon>
        <taxon>Scylla</taxon>
    </lineage>
</organism>
<sequence>MEGKFDMKLIPEYDGSVAQSVVEWLEKLELVCKLQGVSGEVASVIPLRLTGDAFAVYMQLAESDRKSAEKVKKALLATFAADPYLAYDQFVNRRLRAGESPDVYLAELRRLATVFGGMNEKTLACAFVSGLPEEVRQLLKAGSSIEALDLDQILTRARAVIKDDTALVTTETSLCATVRHGIWQVQWFKKWIADGWLLPYDESKYGSAKGLIPLMAVIQENKGKVLSMMDFREHTHRSLHGRQ</sequence>
<evidence type="ECO:0000313" key="2">
    <source>
        <dbReference type="Proteomes" id="UP001487740"/>
    </source>
</evidence>
<comment type="caution">
    <text evidence="1">The sequence shown here is derived from an EMBL/GenBank/DDBJ whole genome shotgun (WGS) entry which is preliminary data.</text>
</comment>
<dbReference type="EMBL" id="JARAKH010000014">
    <property type="protein sequence ID" value="KAK8397100.1"/>
    <property type="molecule type" value="Genomic_DNA"/>
</dbReference>